<keyword evidence="1" id="KW-0472">Membrane</keyword>
<keyword evidence="1" id="KW-1133">Transmembrane helix</keyword>
<reference evidence="2 3" key="1">
    <citation type="submission" date="2016-10" db="EMBL/GenBank/DDBJ databases">
        <title>Description of Gloeomargarita lithophora gen. nov., sp. nov., a thylakoid-bearing basal-branching cyanobacterium with intracellular carbonates, and proposal for Gloeomargaritales ord. nov.</title>
        <authorList>
            <person name="Moreira D."/>
            <person name="Tavera R."/>
            <person name="Benzerara K."/>
            <person name="Skouri-Panet F."/>
            <person name="Couradeau E."/>
            <person name="Gerard E."/>
            <person name="Loussert C."/>
            <person name="Novelo E."/>
            <person name="Zivanovic Y."/>
            <person name="Lopez-Garcia P."/>
        </authorList>
    </citation>
    <scope>NUCLEOTIDE SEQUENCE [LARGE SCALE GENOMIC DNA]</scope>
    <source>
        <strain evidence="2 3">D10</strain>
    </source>
</reference>
<keyword evidence="1" id="KW-0812">Transmembrane</keyword>
<evidence type="ECO:0000313" key="3">
    <source>
        <dbReference type="Proteomes" id="UP000180235"/>
    </source>
</evidence>
<evidence type="ECO:0000313" key="2">
    <source>
        <dbReference type="EMBL" id="APB34394.1"/>
    </source>
</evidence>
<protein>
    <submittedName>
        <fullName evidence="2">Uncharacterized protein</fullName>
    </submittedName>
</protein>
<evidence type="ECO:0000256" key="1">
    <source>
        <dbReference type="SAM" id="Phobius"/>
    </source>
</evidence>
<dbReference type="KEGG" id="glt:GlitD10_2067"/>
<organism evidence="2 3">
    <name type="scientific">Gloeomargarita lithophora Alchichica-D10</name>
    <dbReference type="NCBI Taxonomy" id="1188229"/>
    <lineage>
        <taxon>Bacteria</taxon>
        <taxon>Bacillati</taxon>
        <taxon>Cyanobacteriota</taxon>
        <taxon>Cyanophyceae</taxon>
        <taxon>Gloeomargaritales</taxon>
        <taxon>Gloeomargaritaceae</taxon>
        <taxon>Gloeomargarita</taxon>
    </lineage>
</organism>
<gene>
    <name evidence="2" type="ORF">GlitD10_2067</name>
</gene>
<feature type="transmembrane region" description="Helical" evidence="1">
    <location>
        <begin position="37"/>
        <end position="62"/>
    </location>
</feature>
<sequence length="283" mass="32335">MQTVFGIPLLPLLGGFLFLSRFNITFPKAIRYDGYKLLFYSASVGIGAELILKITKIFFILINTISPKISTAISAVFLRITESGLGLIHIDHQVFLNRVREAINNLNQIINTRDADDLYTFIILFLLPWILNRFFNLADSVEDTIINLGSELEKTLLDAQLSKQLICVTLKNRKVYIGYVLEPTLQTSRLNTTNSYLVILPAFSGYRGNENLKITITENYLPIINDLNYLKELNLSEEDFYITLSESEVISVNKFDERIYEAFNPSYREDISAPEDNYLSDSD</sequence>
<dbReference type="STRING" id="1188229.GlitD10_2067"/>
<dbReference type="RefSeq" id="WP_071454839.1">
    <property type="nucleotide sequence ID" value="NZ_CP017675.1"/>
</dbReference>
<name>A0A1J0AEM2_9CYAN</name>
<accession>A0A1J0AEM2</accession>
<dbReference type="OrthoDB" id="751115at2"/>
<keyword evidence="3" id="KW-1185">Reference proteome</keyword>
<dbReference type="Proteomes" id="UP000180235">
    <property type="component" value="Chromosome"/>
</dbReference>
<proteinExistence type="predicted"/>
<dbReference type="AlphaFoldDB" id="A0A1J0AEM2"/>
<dbReference type="EMBL" id="CP017675">
    <property type="protein sequence ID" value="APB34394.1"/>
    <property type="molecule type" value="Genomic_DNA"/>
</dbReference>